<evidence type="ECO:0000313" key="2">
    <source>
        <dbReference type="Proteomes" id="UP000828048"/>
    </source>
</evidence>
<organism evidence="1 2">
    <name type="scientific">Vaccinium darrowii</name>
    <dbReference type="NCBI Taxonomy" id="229202"/>
    <lineage>
        <taxon>Eukaryota</taxon>
        <taxon>Viridiplantae</taxon>
        <taxon>Streptophyta</taxon>
        <taxon>Embryophyta</taxon>
        <taxon>Tracheophyta</taxon>
        <taxon>Spermatophyta</taxon>
        <taxon>Magnoliopsida</taxon>
        <taxon>eudicotyledons</taxon>
        <taxon>Gunneridae</taxon>
        <taxon>Pentapetalae</taxon>
        <taxon>asterids</taxon>
        <taxon>Ericales</taxon>
        <taxon>Ericaceae</taxon>
        <taxon>Vaccinioideae</taxon>
        <taxon>Vaccinieae</taxon>
        <taxon>Vaccinium</taxon>
    </lineage>
</organism>
<evidence type="ECO:0000313" key="1">
    <source>
        <dbReference type="EMBL" id="KAH7842980.1"/>
    </source>
</evidence>
<comment type="caution">
    <text evidence="1">The sequence shown here is derived from an EMBL/GenBank/DDBJ whole genome shotgun (WGS) entry which is preliminary data.</text>
</comment>
<protein>
    <submittedName>
        <fullName evidence="1">Uncharacterized protein</fullName>
    </submittedName>
</protein>
<reference evidence="1 2" key="1">
    <citation type="journal article" date="2021" name="Hortic Res">
        <title>High-quality reference genome and annotation aids understanding of berry development for evergreen blueberry (Vaccinium darrowii).</title>
        <authorList>
            <person name="Yu J."/>
            <person name="Hulse-Kemp A.M."/>
            <person name="Babiker E."/>
            <person name="Staton M."/>
        </authorList>
    </citation>
    <scope>NUCLEOTIDE SEQUENCE [LARGE SCALE GENOMIC DNA]</scope>
    <source>
        <strain evidence="2">cv. NJ 8807/NJ 8810</strain>
        <tissue evidence="1">Young leaf</tissue>
    </source>
</reference>
<gene>
    <name evidence="1" type="ORF">Vadar_011250</name>
</gene>
<dbReference type="Proteomes" id="UP000828048">
    <property type="component" value="Chromosome 1"/>
</dbReference>
<name>A0ACB7XQ12_9ERIC</name>
<sequence length="248" mass="27201">MPLPVMGQPSSSKPPLKGFVKSTQGSLQHGFLPKKRIDGFDPKAYKLLVNSGYDFNNPAPLGELSPEITGEKVHGLSKAQEELRRQGHKVSSPKTGLGFTPPQPIRISAKNKGKNANVQHITIEESLTDSTFTKEARKESTLQTKKSIFSRLGSRSTSSKGENVKGKGKSIEIDSSKGDEETRSSILSRMKRITSLDVDTEGPLKVKRCTIILTGQPKGHEKVEEKEEEVECTTSYHVEVEEHSSSDS</sequence>
<dbReference type="EMBL" id="CM037151">
    <property type="protein sequence ID" value="KAH7842980.1"/>
    <property type="molecule type" value="Genomic_DNA"/>
</dbReference>
<keyword evidence="2" id="KW-1185">Reference proteome</keyword>
<accession>A0ACB7XQ12</accession>
<proteinExistence type="predicted"/>